<dbReference type="InterPro" id="IPR027417">
    <property type="entry name" value="P-loop_NTPase"/>
</dbReference>
<dbReference type="PANTHER" id="PTHR43873:SF1">
    <property type="entry name" value="COBYRINATE A,C-DIAMIDE SYNTHASE"/>
    <property type="match status" value="1"/>
</dbReference>
<comment type="caution">
    <text evidence="2">The sequence shown here is derived from an EMBL/GenBank/DDBJ whole genome shotgun (WGS) entry which is preliminary data.</text>
</comment>
<dbReference type="RefSeq" id="WP_161142861.1">
    <property type="nucleotide sequence ID" value="NZ_SPKJ01000222.1"/>
</dbReference>
<proteinExistence type="predicted"/>
<dbReference type="SUPFAM" id="SSF52540">
    <property type="entry name" value="P-loop containing nucleoside triphosphate hydrolases"/>
    <property type="match status" value="1"/>
</dbReference>
<dbReference type="NCBIfam" id="NF002204">
    <property type="entry name" value="PRK01077.1"/>
    <property type="match status" value="1"/>
</dbReference>
<feature type="non-terminal residue" evidence="2">
    <location>
        <position position="1"/>
    </location>
</feature>
<dbReference type="GO" id="GO:0042242">
    <property type="term" value="F:cobyrinic acid a,c-diamide synthase activity"/>
    <property type="evidence" value="ECO:0007669"/>
    <property type="project" value="InterPro"/>
</dbReference>
<dbReference type="Pfam" id="PF01656">
    <property type="entry name" value="CbiA"/>
    <property type="match status" value="1"/>
</dbReference>
<evidence type="ECO:0000313" key="3">
    <source>
        <dbReference type="Proteomes" id="UP000773614"/>
    </source>
</evidence>
<protein>
    <submittedName>
        <fullName evidence="2">Cobyrinate a,c-diamide synthase</fullName>
    </submittedName>
</protein>
<keyword evidence="3" id="KW-1185">Reference proteome</keyword>
<dbReference type="EMBL" id="SPKJ01000222">
    <property type="protein sequence ID" value="MYZ50558.1"/>
    <property type="molecule type" value="Genomic_DNA"/>
</dbReference>
<organism evidence="2 3">
    <name type="scientific">Propylenella binzhouense</name>
    <dbReference type="NCBI Taxonomy" id="2555902"/>
    <lineage>
        <taxon>Bacteria</taxon>
        <taxon>Pseudomonadati</taxon>
        <taxon>Pseudomonadota</taxon>
        <taxon>Alphaproteobacteria</taxon>
        <taxon>Hyphomicrobiales</taxon>
        <taxon>Propylenellaceae</taxon>
        <taxon>Propylenella</taxon>
    </lineage>
</organism>
<evidence type="ECO:0000313" key="2">
    <source>
        <dbReference type="EMBL" id="MYZ50558.1"/>
    </source>
</evidence>
<name>A0A964T8L2_9HYPH</name>
<dbReference type="OrthoDB" id="9764035at2"/>
<dbReference type="InterPro" id="IPR002586">
    <property type="entry name" value="CobQ/CobB/MinD/ParA_Nub-bd_dom"/>
</dbReference>
<dbReference type="Proteomes" id="UP000773614">
    <property type="component" value="Unassembled WGS sequence"/>
</dbReference>
<gene>
    <name evidence="2" type="ORF">E4O86_22950</name>
</gene>
<feature type="domain" description="CobQ/CobB/MinD/ParA nucleotide binding" evidence="1">
    <location>
        <begin position="13"/>
        <end position="195"/>
    </location>
</feature>
<dbReference type="InterPro" id="IPR004484">
    <property type="entry name" value="CbiA/CobB_synth"/>
</dbReference>
<reference evidence="2" key="1">
    <citation type="submission" date="2019-03" db="EMBL/GenBank/DDBJ databases">
        <title>Afifella sp. nov., isolated from activated sludge.</title>
        <authorList>
            <person name="Li Q."/>
            <person name="Liu Y."/>
        </authorList>
    </citation>
    <scope>NUCLEOTIDE SEQUENCE</scope>
    <source>
        <strain evidence="2">L72</strain>
    </source>
</reference>
<dbReference type="PANTHER" id="PTHR43873">
    <property type="entry name" value="COBYRINATE A,C-DIAMIDE SYNTHASE"/>
    <property type="match status" value="1"/>
</dbReference>
<evidence type="ECO:0000259" key="1">
    <source>
        <dbReference type="Pfam" id="PF01656"/>
    </source>
</evidence>
<sequence length="255" mass="25343">HGPGVSGAPARGLVVAAASSHSGKTVLTLGLAAALRRRGRAVAAAKCGPDYIDPKFLEAACGRPAVNLDPWAMRPDRIRALAAGQAEGADLVLVEGVMGLYDGGTAGAGSTASLARMLGLPVVLVVGAEGLAQSAGAVAEGFARLAEGFEVAGAIVNRVGSDRHATLVREGFARTAVPLLGLVRRDPALVLPSRHLGLVQAGEHAAIGDLVGRAADAVAAGCDLDSIALLAVPLPAEPAASARPALAPPGQRVAV</sequence>
<feature type="non-terminal residue" evidence="2">
    <location>
        <position position="255"/>
    </location>
</feature>
<accession>A0A964T8L2</accession>
<dbReference type="Gene3D" id="3.40.50.300">
    <property type="entry name" value="P-loop containing nucleotide triphosphate hydrolases"/>
    <property type="match status" value="2"/>
</dbReference>
<dbReference type="AlphaFoldDB" id="A0A964T8L2"/>